<dbReference type="Gene3D" id="3.40.50.10470">
    <property type="entry name" value="Translation initiation factor eif-2b, domain 2"/>
    <property type="match status" value="1"/>
</dbReference>
<comment type="similarity">
    <text evidence="1 4">Belongs to the eIF-2B alpha/beta/delta subunits family.</text>
</comment>
<organism evidence="5 6">
    <name type="scientific">Mycena venus</name>
    <dbReference type="NCBI Taxonomy" id="2733690"/>
    <lineage>
        <taxon>Eukaryota</taxon>
        <taxon>Fungi</taxon>
        <taxon>Dikarya</taxon>
        <taxon>Basidiomycota</taxon>
        <taxon>Agaricomycotina</taxon>
        <taxon>Agaricomycetes</taxon>
        <taxon>Agaricomycetidae</taxon>
        <taxon>Agaricales</taxon>
        <taxon>Marasmiineae</taxon>
        <taxon>Mycenaceae</taxon>
        <taxon>Mycena</taxon>
    </lineage>
</organism>
<dbReference type="SUPFAM" id="SSF100950">
    <property type="entry name" value="NagB/RpiA/CoA transferase-like"/>
    <property type="match status" value="1"/>
</dbReference>
<dbReference type="AlphaFoldDB" id="A0A8H6YMD6"/>
<evidence type="ECO:0000313" key="6">
    <source>
        <dbReference type="Proteomes" id="UP000620124"/>
    </source>
</evidence>
<evidence type="ECO:0000256" key="3">
    <source>
        <dbReference type="ARBA" id="ARBA00023235"/>
    </source>
</evidence>
<dbReference type="PANTHER" id="PTHR43475">
    <property type="entry name" value="METHYLTHIORIBOSE-1-PHOSPHATE ISOMERASE"/>
    <property type="match status" value="1"/>
</dbReference>
<sequence length="354" mass="36983">MATTGSRSSTSSSSPHATEFIQINTIDDAHDAIKSMKIRGAPAIASLAALAFAADLSRALKASADFLASPESVRAYVTPILAHLYTARPTAVNLGAATRRLTAMLDASIAAGKTGEQICADLIAEAHKINDEDKNGGSGTELNLLTVCNTGSLATSGYGTALGLITYLHETGKLGTAYYTQTAPYHQGSRLTALELQTLDIPSVMICDTMVGSLFQHHNIHAVVVGADRVAKNGDTANKIGTYNAAVLAARHNIPFIVVAPISTVDLAVADGSGIPIEHRPPLEACLVRGAVYPPPDGEKSQQAVVMITPPGLKGIYNPSFDVTPAELITAIVTEKGVATRREGEKEFDLSAVV</sequence>
<dbReference type="PANTHER" id="PTHR43475:SF1">
    <property type="entry name" value="METHYLTHIORIBOSE-1-PHOSPHATE ISOMERASE"/>
    <property type="match status" value="1"/>
</dbReference>
<evidence type="ECO:0000256" key="1">
    <source>
        <dbReference type="ARBA" id="ARBA00007251"/>
    </source>
</evidence>
<dbReference type="InterPro" id="IPR005251">
    <property type="entry name" value="IF-M1Pi"/>
</dbReference>
<dbReference type="OrthoDB" id="2461at2759"/>
<dbReference type="FunFam" id="3.40.50.10470:FF:000006">
    <property type="entry name" value="Methylthioribose-1-phosphate isomerase"/>
    <property type="match status" value="1"/>
</dbReference>
<name>A0A8H6YMD6_9AGAR</name>
<dbReference type="NCBIfam" id="TIGR00512">
    <property type="entry name" value="salvage_mtnA"/>
    <property type="match status" value="1"/>
</dbReference>
<dbReference type="GO" id="GO:0019509">
    <property type="term" value="P:L-methionine salvage from methylthioadenosine"/>
    <property type="evidence" value="ECO:0007669"/>
    <property type="project" value="TreeGrafter"/>
</dbReference>
<keyword evidence="3 5" id="KW-0413">Isomerase</keyword>
<evidence type="ECO:0000256" key="2">
    <source>
        <dbReference type="ARBA" id="ARBA00023167"/>
    </source>
</evidence>
<dbReference type="Gene3D" id="1.20.120.420">
    <property type="entry name" value="translation initiation factor eif-2b, domain 1"/>
    <property type="match status" value="1"/>
</dbReference>
<keyword evidence="2" id="KW-0028">Amino-acid biosynthesis</keyword>
<dbReference type="InterPro" id="IPR011559">
    <property type="entry name" value="Initiation_fac_2B_a/b/d"/>
</dbReference>
<dbReference type="InterPro" id="IPR037171">
    <property type="entry name" value="NagB/RpiA_transferase-like"/>
</dbReference>
<keyword evidence="6" id="KW-1185">Reference proteome</keyword>
<dbReference type="Pfam" id="PF01008">
    <property type="entry name" value="IF-2B"/>
    <property type="match status" value="1"/>
</dbReference>
<keyword evidence="2" id="KW-0486">Methionine biosynthesis</keyword>
<evidence type="ECO:0000313" key="5">
    <source>
        <dbReference type="EMBL" id="KAF7361682.1"/>
    </source>
</evidence>
<proteinExistence type="inferred from homology"/>
<reference evidence="5" key="1">
    <citation type="submission" date="2020-05" db="EMBL/GenBank/DDBJ databases">
        <title>Mycena genomes resolve the evolution of fungal bioluminescence.</title>
        <authorList>
            <person name="Tsai I.J."/>
        </authorList>
    </citation>
    <scope>NUCLEOTIDE SEQUENCE</scope>
    <source>
        <strain evidence="5">CCC161011</strain>
    </source>
</reference>
<dbReference type="InterPro" id="IPR042529">
    <property type="entry name" value="IF_2B-like_C"/>
</dbReference>
<comment type="caution">
    <text evidence="5">The sequence shown here is derived from an EMBL/GenBank/DDBJ whole genome shotgun (WGS) entry which is preliminary data.</text>
</comment>
<dbReference type="EMBL" id="JACAZI010000004">
    <property type="protein sequence ID" value="KAF7361682.1"/>
    <property type="molecule type" value="Genomic_DNA"/>
</dbReference>
<dbReference type="Proteomes" id="UP000620124">
    <property type="component" value="Unassembled WGS sequence"/>
</dbReference>
<gene>
    <name evidence="5" type="ORF">MVEN_00511700</name>
</gene>
<dbReference type="NCBIfam" id="TIGR00524">
    <property type="entry name" value="eIF-2B_rel"/>
    <property type="match status" value="1"/>
</dbReference>
<dbReference type="FunFam" id="1.20.120.420:FF:000003">
    <property type="entry name" value="Methylthioribose-1-phosphate isomerase"/>
    <property type="match status" value="1"/>
</dbReference>
<evidence type="ECO:0000256" key="4">
    <source>
        <dbReference type="RuleBase" id="RU003814"/>
    </source>
</evidence>
<dbReference type="NCBIfam" id="NF004326">
    <property type="entry name" value="PRK05720.1"/>
    <property type="match status" value="1"/>
</dbReference>
<accession>A0A8H6YMD6</accession>
<protein>
    <submittedName>
        <fullName evidence="5">Methylthioribose-1-phosphate isomerase</fullName>
    </submittedName>
</protein>
<dbReference type="InterPro" id="IPR027363">
    <property type="entry name" value="M1Pi_N"/>
</dbReference>
<dbReference type="GO" id="GO:0046523">
    <property type="term" value="F:S-methyl-5-thioribose-1-phosphate isomerase activity"/>
    <property type="evidence" value="ECO:0007669"/>
    <property type="project" value="TreeGrafter"/>
</dbReference>
<dbReference type="InterPro" id="IPR000649">
    <property type="entry name" value="IF-2B-related"/>
</dbReference>